<evidence type="ECO:0000256" key="8">
    <source>
        <dbReference type="ARBA" id="ARBA00023136"/>
    </source>
</evidence>
<dbReference type="GO" id="GO:0005886">
    <property type="term" value="C:plasma membrane"/>
    <property type="evidence" value="ECO:0007669"/>
    <property type="project" value="UniProtKB-SubCell"/>
</dbReference>
<dbReference type="InterPro" id="IPR002208">
    <property type="entry name" value="SecY/SEC61-alpha"/>
</dbReference>
<evidence type="ECO:0000313" key="13">
    <source>
        <dbReference type="EMBL" id="MBS3057504.1"/>
    </source>
</evidence>
<dbReference type="PRINTS" id="PR00303">
    <property type="entry name" value="SECYTRNLCASE"/>
</dbReference>
<feature type="transmembrane region" description="Helical" evidence="9">
    <location>
        <begin position="418"/>
        <end position="436"/>
    </location>
</feature>
<feature type="transmembrane region" description="Helical" evidence="9">
    <location>
        <begin position="71"/>
        <end position="96"/>
    </location>
</feature>
<evidence type="ECO:0000256" key="6">
    <source>
        <dbReference type="ARBA" id="ARBA00022989"/>
    </source>
</evidence>
<organism evidence="13 14">
    <name type="scientific">Candidatus Iainarchaeum sp</name>
    <dbReference type="NCBI Taxonomy" id="3101447"/>
    <lineage>
        <taxon>Archaea</taxon>
        <taxon>Candidatus Iainarchaeota</taxon>
        <taxon>Candidatus Iainarchaeia</taxon>
        <taxon>Candidatus Iainarchaeales</taxon>
        <taxon>Candidatus Iainarchaeaceae</taxon>
        <taxon>Candidatus Iainarchaeum</taxon>
    </lineage>
</organism>
<comment type="subcellular location">
    <subcellularLocation>
        <location evidence="9">Cell membrane</location>
        <topology evidence="9">Multi-pass membrane protein</topology>
    </subcellularLocation>
    <subcellularLocation>
        <location evidence="1 11">Membrane</location>
        <topology evidence="1 11">Multi-pass membrane protein</topology>
    </subcellularLocation>
</comment>
<keyword evidence="8 9" id="KW-0472">Membrane</keyword>
<dbReference type="InterPro" id="IPR023201">
    <property type="entry name" value="SecY_dom_sf"/>
</dbReference>
<dbReference type="PROSITE" id="PS00755">
    <property type="entry name" value="SECY_1"/>
    <property type="match status" value="1"/>
</dbReference>
<keyword evidence="7 9" id="KW-0811">Translocation</keyword>
<reference evidence="13" key="1">
    <citation type="submission" date="2021-03" db="EMBL/GenBank/DDBJ databases">
        <authorList>
            <person name="Jaffe A."/>
        </authorList>
    </citation>
    <scope>NUCLEOTIDE SEQUENCE</scope>
    <source>
        <strain evidence="13">RIFCSPHIGHO2_01_FULL_AR10_44_11</strain>
    </source>
</reference>
<comment type="similarity">
    <text evidence="2 9 12">Belongs to the SecY/SEC61-alpha family.</text>
</comment>
<feature type="transmembrane region" description="Helical" evidence="9">
    <location>
        <begin position="261"/>
        <end position="280"/>
    </location>
</feature>
<keyword evidence="9" id="KW-1003">Cell membrane</keyword>
<keyword evidence="3 9" id="KW-0813">Transport</keyword>
<dbReference type="Gene3D" id="1.10.3370.10">
    <property type="entry name" value="SecY subunit domain"/>
    <property type="match status" value="1"/>
</dbReference>
<protein>
    <recommendedName>
        <fullName evidence="9 10">Protein translocase subunit SecY</fullName>
    </recommendedName>
    <alternativeName>
        <fullName evidence="9">Protein transport protein SEC61 subunit alpha homolog</fullName>
    </alternativeName>
</protein>
<keyword evidence="5 9" id="KW-0653">Protein transport</keyword>
<evidence type="ECO:0000256" key="4">
    <source>
        <dbReference type="ARBA" id="ARBA00022692"/>
    </source>
</evidence>
<dbReference type="PIRSF" id="PIRSF004557">
    <property type="entry name" value="SecY"/>
    <property type="match status" value="1"/>
</dbReference>
<sequence length="456" mass="48976">MSILDVFEPIYKLLPEVKSPEVKPTLKRRLMWSALALLLFFIMGNITVYGIDLSRSLGGNLAAFELILASKIGSLITVGIGPIVLASIILQMLVGGKIINIDLSNPKDRARFTSMQKLFGIVLCFFEAFVYSAFGFLVPNSGMLLPVILQIAFGAIILIYLDEVVSKYGIGSGIGLFIAGGVAGSIGWRIFAPYLVTNVGIVEGLLLQIVGEAVKGSLLNAFVLSVPIIFVVIIFLVVVFAEGMHVNIPITVGRSGATSRFPVKFLYVSNLPVILAMALYANLQMWAIAGANIPILGTMLGAVSYATTIPRVGGTALFEAIFLQGLSGIVIAEILHALLYIAVFVVICVVFGKFWVEMAGQGPAAISEQLQKAGMSIPGFRKDPRIIRQILDRYIPPITILGSAFVALLAGLADLTGALGSGTGILLTVGIVYRLYEELAREQLMEMHPLLGRLFK</sequence>
<comment type="subunit">
    <text evidence="9">Component of the Sec protein translocase complex. Heterotrimer consisting of alpha (SecY), beta (SecG) and gamma (SecE) subunits. The heterotrimers can form oligomers, although 1 heterotrimer is thought to be able to translocate proteins. Interacts with the ribosome. May interact with SecDF, and other proteins may be involved.</text>
</comment>
<dbReference type="NCBIfam" id="NF006341">
    <property type="entry name" value="PRK08568.1-5"/>
    <property type="match status" value="1"/>
</dbReference>
<feature type="transmembrane region" description="Helical" evidence="9">
    <location>
        <begin position="286"/>
        <end position="305"/>
    </location>
</feature>
<feature type="transmembrane region" description="Helical" evidence="9">
    <location>
        <begin position="173"/>
        <end position="196"/>
    </location>
</feature>
<name>A0A8T4KU79_9ARCH</name>
<accession>A0A8T4KU79</accession>
<dbReference type="InterPro" id="IPR026593">
    <property type="entry name" value="SecY"/>
</dbReference>
<comment type="function">
    <text evidence="9 10">The central subunit of the protein translocation channel SecYEG. Consists of two halves formed by TMs 1-5 and 6-10. These two domains form a lateral gate at the front which open onto the bilayer between TMs 2 and 7, and are clamped together by SecE at the back. The channel is closed by both a pore ring composed of hydrophobic SecY resides and a short helix (helix 2A) on the extracellular side of the membrane which forms a plug. The plug probably moves laterally to allow the channel to open. The ring and the pore may move independently.</text>
</comment>
<evidence type="ECO:0000256" key="1">
    <source>
        <dbReference type="ARBA" id="ARBA00004141"/>
    </source>
</evidence>
<dbReference type="AlphaFoldDB" id="A0A8T4KU79"/>
<evidence type="ECO:0000256" key="5">
    <source>
        <dbReference type="ARBA" id="ARBA00022927"/>
    </source>
</evidence>
<dbReference type="Pfam" id="PF00344">
    <property type="entry name" value="SecY"/>
    <property type="match status" value="1"/>
</dbReference>
<proteinExistence type="inferred from homology"/>
<feature type="transmembrane region" description="Helical" evidence="9">
    <location>
        <begin position="30"/>
        <end position="51"/>
    </location>
</feature>
<dbReference type="HAMAP" id="MF_01465">
    <property type="entry name" value="SecY"/>
    <property type="match status" value="1"/>
</dbReference>
<dbReference type="EMBL" id="JAGVWD010000039">
    <property type="protein sequence ID" value="MBS3057504.1"/>
    <property type="molecule type" value="Genomic_DNA"/>
</dbReference>
<dbReference type="Proteomes" id="UP000677687">
    <property type="component" value="Unassembled WGS sequence"/>
</dbReference>
<comment type="caution">
    <text evidence="9">Lacks conserved residue(s) required for the propagation of feature annotation.</text>
</comment>
<keyword evidence="6 9" id="KW-1133">Transmembrane helix</keyword>
<dbReference type="GO" id="GO:0006605">
    <property type="term" value="P:protein targeting"/>
    <property type="evidence" value="ECO:0007669"/>
    <property type="project" value="UniProtKB-UniRule"/>
</dbReference>
<evidence type="ECO:0000256" key="3">
    <source>
        <dbReference type="ARBA" id="ARBA00022448"/>
    </source>
</evidence>
<dbReference type="NCBIfam" id="TIGR00967">
    <property type="entry name" value="3a0501s007"/>
    <property type="match status" value="1"/>
</dbReference>
<feature type="transmembrane region" description="Helical" evidence="9">
    <location>
        <begin position="394"/>
        <end position="412"/>
    </location>
</feature>
<evidence type="ECO:0000313" key="14">
    <source>
        <dbReference type="Proteomes" id="UP000677687"/>
    </source>
</evidence>
<gene>
    <name evidence="9 13" type="primary">secY</name>
    <name evidence="13" type="ORF">J4415_02645</name>
</gene>
<dbReference type="InterPro" id="IPR030659">
    <property type="entry name" value="SecY_CS"/>
</dbReference>
<evidence type="ECO:0000256" key="2">
    <source>
        <dbReference type="ARBA" id="ARBA00005751"/>
    </source>
</evidence>
<evidence type="ECO:0000256" key="7">
    <source>
        <dbReference type="ARBA" id="ARBA00023010"/>
    </source>
</evidence>
<evidence type="ECO:0000256" key="9">
    <source>
        <dbReference type="HAMAP-Rule" id="MF_01465"/>
    </source>
</evidence>
<dbReference type="SUPFAM" id="SSF103491">
    <property type="entry name" value="Preprotein translocase SecY subunit"/>
    <property type="match status" value="1"/>
</dbReference>
<evidence type="ECO:0000256" key="11">
    <source>
        <dbReference type="RuleBase" id="RU003484"/>
    </source>
</evidence>
<feature type="transmembrane region" description="Helical" evidence="9">
    <location>
        <begin position="117"/>
        <end position="137"/>
    </location>
</feature>
<feature type="transmembrane region" description="Helical" evidence="9">
    <location>
        <begin position="216"/>
        <end position="240"/>
    </location>
</feature>
<feature type="transmembrane region" description="Helical" evidence="9">
    <location>
        <begin position="337"/>
        <end position="356"/>
    </location>
</feature>
<evidence type="ECO:0000256" key="12">
    <source>
        <dbReference type="RuleBase" id="RU004349"/>
    </source>
</evidence>
<reference evidence="13" key="2">
    <citation type="submission" date="2021-05" db="EMBL/GenBank/DDBJ databases">
        <title>Protein family content uncovers lineage relationships and bacterial pathway maintenance mechanisms in DPANN archaea.</title>
        <authorList>
            <person name="Castelle C.J."/>
            <person name="Meheust R."/>
            <person name="Jaffe A.L."/>
            <person name="Seitz K."/>
            <person name="Gong X."/>
            <person name="Baker B.J."/>
            <person name="Banfield J.F."/>
        </authorList>
    </citation>
    <scope>NUCLEOTIDE SEQUENCE</scope>
    <source>
        <strain evidence="13">RIFCSPHIGHO2_01_FULL_AR10_44_11</strain>
    </source>
</reference>
<dbReference type="PANTHER" id="PTHR10906">
    <property type="entry name" value="SECY/SEC61-ALPHA FAMILY MEMBER"/>
    <property type="match status" value="1"/>
</dbReference>
<feature type="transmembrane region" description="Helical" evidence="9">
    <location>
        <begin position="143"/>
        <end position="161"/>
    </location>
</feature>
<dbReference type="PROSITE" id="PS00756">
    <property type="entry name" value="SECY_2"/>
    <property type="match status" value="1"/>
</dbReference>
<evidence type="ECO:0000256" key="10">
    <source>
        <dbReference type="RuleBase" id="RU000537"/>
    </source>
</evidence>
<keyword evidence="4 9" id="KW-0812">Transmembrane</keyword>
<dbReference type="GO" id="GO:0065002">
    <property type="term" value="P:intracellular protein transmembrane transport"/>
    <property type="evidence" value="ECO:0007669"/>
    <property type="project" value="UniProtKB-UniRule"/>
</dbReference>
<comment type="caution">
    <text evidence="13">The sequence shown here is derived from an EMBL/GenBank/DDBJ whole genome shotgun (WGS) entry which is preliminary data.</text>
</comment>